<evidence type="ECO:0000313" key="2">
    <source>
        <dbReference type="EMBL" id="BBB28749.1"/>
    </source>
</evidence>
<dbReference type="PANTHER" id="PTHR36174:SF1">
    <property type="entry name" value="LIPID II:GLYCINE GLYCYLTRANSFERASE"/>
    <property type="match status" value="1"/>
</dbReference>
<dbReference type="RefSeq" id="WP_201349414.1">
    <property type="nucleotide sequence ID" value="NZ_AP014546.1"/>
</dbReference>
<feature type="domain" description="BioF2-like acetyltransferase" evidence="1">
    <location>
        <begin position="151"/>
        <end position="275"/>
    </location>
</feature>
<protein>
    <submittedName>
        <fullName evidence="2">Peptidoglycan bridge formation protein FemAB</fullName>
    </submittedName>
</protein>
<dbReference type="InterPro" id="IPR017469">
    <property type="entry name" value="PEP-CTERM_FemAB-rel"/>
</dbReference>
<dbReference type="Pfam" id="PF13480">
    <property type="entry name" value="Acetyltransf_6"/>
    <property type="match status" value="1"/>
</dbReference>
<organism evidence="2 3">
    <name type="scientific">Neptunomonas japonica JAMM 1380</name>
    <dbReference type="NCBI Taxonomy" id="1441457"/>
    <lineage>
        <taxon>Bacteria</taxon>
        <taxon>Pseudomonadati</taxon>
        <taxon>Pseudomonadota</taxon>
        <taxon>Gammaproteobacteria</taxon>
        <taxon>Oceanospirillales</taxon>
        <taxon>Oceanospirillaceae</taxon>
        <taxon>Neptunomonas</taxon>
    </lineage>
</organism>
<accession>A0A7R6PA93</accession>
<dbReference type="InterPro" id="IPR016181">
    <property type="entry name" value="Acyl_CoA_acyltransferase"/>
</dbReference>
<dbReference type="AlphaFoldDB" id="A0A7R6PA93"/>
<dbReference type="KEGG" id="njp:NEJAP_0792"/>
<proteinExistence type="predicted"/>
<dbReference type="Proteomes" id="UP000595332">
    <property type="component" value="Chromosome"/>
</dbReference>
<dbReference type="InterPro" id="IPR038740">
    <property type="entry name" value="BioF2-like_GNAT_dom"/>
</dbReference>
<dbReference type="PANTHER" id="PTHR36174">
    <property type="entry name" value="LIPID II:GLYCINE GLYCYLTRANSFERASE"/>
    <property type="match status" value="1"/>
</dbReference>
<dbReference type="EMBL" id="AP014546">
    <property type="protein sequence ID" value="BBB28749.1"/>
    <property type="molecule type" value="Genomic_DNA"/>
</dbReference>
<dbReference type="Gene3D" id="3.40.630.30">
    <property type="match status" value="1"/>
</dbReference>
<evidence type="ECO:0000313" key="3">
    <source>
        <dbReference type="Proteomes" id="UP000595332"/>
    </source>
</evidence>
<dbReference type="SUPFAM" id="SSF55729">
    <property type="entry name" value="Acyl-CoA N-acyltransferases (Nat)"/>
    <property type="match status" value="2"/>
</dbReference>
<dbReference type="NCBIfam" id="TIGR03019">
    <property type="entry name" value="pepcterm_femAB"/>
    <property type="match status" value="1"/>
</dbReference>
<evidence type="ECO:0000259" key="1">
    <source>
        <dbReference type="Pfam" id="PF13480"/>
    </source>
</evidence>
<gene>
    <name evidence="2" type="ORF">NEJAP_0792</name>
</gene>
<name>A0A7R6PA93_9GAMM</name>
<sequence>MSLEVLALQSKDIAKWDAYVEKSDQSTFFHRAGWKEVLEKAFGHSTHFLFAERDGVVEGILPLAHVKSMLFGNNLVSLPFCVYGGLVADSDEVAIRLINAASSLADDLKVDALELRNTSPSGQDWPSKSLYYTFRKEITGDNEANMLSIPRKRRAMIRQGIKAGLSSEADDGWERVYNTYAESVRNLGTPVFSAKYFRVLREVFKEDCRVLMITHDGEDVAGLMSFYFKDQVLPYYAGSYDSAKTHKAHDFMYWELMRRASDEGVRLFDFGRSKEGTGPFLFKKGWGFEPELLHYEYYLVKATSIPEVNPNNPKYKLFIDAWKKLPVPIANKLGPLLSRSLG</sequence>
<keyword evidence="3" id="KW-1185">Reference proteome</keyword>
<dbReference type="InterPro" id="IPR050644">
    <property type="entry name" value="PG_Glycine_Bridge_Synth"/>
</dbReference>
<reference evidence="2 3" key="1">
    <citation type="journal article" date="2008" name="Int. J. Syst. Evol. Microbiol.">
        <title>Neptunomonas japonica sp. nov., an Osedax japonicus symbiont-like bacterium isolated from sediment adjacent to sperm whale carcasses off Kagoshima, Japan.</title>
        <authorList>
            <person name="Miyazaki M."/>
            <person name="Nogi Y."/>
            <person name="Fujiwara Y."/>
            <person name="Kawato M."/>
            <person name="Kubokawa K."/>
            <person name="Horikoshi K."/>
        </authorList>
    </citation>
    <scope>NUCLEOTIDE SEQUENCE [LARGE SCALE GENOMIC DNA]</scope>
    <source>
        <strain evidence="2 3">JAMM 1380</strain>
    </source>
</reference>